<keyword evidence="1" id="KW-0472">Membrane</keyword>
<name>W7J783_PLAFA</name>
<protein>
    <submittedName>
        <fullName evidence="2">Uncharacterized protein</fullName>
    </submittedName>
</protein>
<evidence type="ECO:0000313" key="3">
    <source>
        <dbReference type="Proteomes" id="UP000030697"/>
    </source>
</evidence>
<keyword evidence="1" id="KW-1133">Transmembrane helix</keyword>
<reference evidence="2 3" key="1">
    <citation type="submission" date="2013-02" db="EMBL/GenBank/DDBJ databases">
        <title>The Genome Sequence of Plasmodium falciparum UGT5.1.</title>
        <authorList>
            <consortium name="The Broad Institute Genome Sequencing Platform"/>
            <consortium name="The Broad Institute Genome Sequencing Center for Infectious Disease"/>
            <person name="Neafsey D."/>
            <person name="Cheeseman I."/>
            <person name="Volkman S."/>
            <person name="Adams J."/>
            <person name="Walker B."/>
            <person name="Young S.K."/>
            <person name="Zeng Q."/>
            <person name="Gargeya S."/>
            <person name="Fitzgerald M."/>
            <person name="Haas B."/>
            <person name="Abouelleil A."/>
            <person name="Alvarado L."/>
            <person name="Arachchi H.M."/>
            <person name="Berlin A.M."/>
            <person name="Chapman S.B."/>
            <person name="Dewar J."/>
            <person name="Goldberg J."/>
            <person name="Griggs A."/>
            <person name="Gujja S."/>
            <person name="Hansen M."/>
            <person name="Howarth C."/>
            <person name="Imamovic A."/>
            <person name="Larimer J."/>
            <person name="McCowan C."/>
            <person name="Murphy C."/>
            <person name="Neiman D."/>
            <person name="Pearson M."/>
            <person name="Priest M."/>
            <person name="Roberts A."/>
            <person name="Saif S."/>
            <person name="Shea T."/>
            <person name="Sisk P."/>
            <person name="Sykes S."/>
            <person name="Wortman J."/>
            <person name="Nusbaum C."/>
            <person name="Birren B."/>
        </authorList>
    </citation>
    <scope>NUCLEOTIDE SEQUENCE [LARGE SCALE GENOMIC DNA]</scope>
    <source>
        <strain evidence="2 3">UGT5.1</strain>
    </source>
</reference>
<dbReference type="EMBL" id="KE124679">
    <property type="protein sequence ID" value="EWC74837.1"/>
    <property type="molecule type" value="Genomic_DNA"/>
</dbReference>
<gene>
    <name evidence="2" type="ORF">C923_04449</name>
</gene>
<accession>W7J783</accession>
<evidence type="ECO:0000256" key="1">
    <source>
        <dbReference type="SAM" id="Phobius"/>
    </source>
</evidence>
<organism evidence="2 3">
    <name type="scientific">Plasmodium falciparum UGT5.1</name>
    <dbReference type="NCBI Taxonomy" id="1237627"/>
    <lineage>
        <taxon>Eukaryota</taxon>
        <taxon>Sar</taxon>
        <taxon>Alveolata</taxon>
        <taxon>Apicomplexa</taxon>
        <taxon>Aconoidasida</taxon>
        <taxon>Haemosporida</taxon>
        <taxon>Plasmodiidae</taxon>
        <taxon>Plasmodium</taxon>
        <taxon>Plasmodium (Laverania)</taxon>
    </lineage>
</organism>
<keyword evidence="1" id="KW-0812">Transmembrane</keyword>
<sequence>MNNHFIDISYIIYLYMLSIHVLVQYDLVKNIIQVKIPQKCLFEKINLKKIERGATLYYLYITLL</sequence>
<dbReference type="Proteomes" id="UP000030697">
    <property type="component" value="Unassembled WGS sequence"/>
</dbReference>
<evidence type="ECO:0000313" key="2">
    <source>
        <dbReference type="EMBL" id="EWC74837.1"/>
    </source>
</evidence>
<feature type="transmembrane region" description="Helical" evidence="1">
    <location>
        <begin position="12"/>
        <end position="28"/>
    </location>
</feature>
<dbReference type="AlphaFoldDB" id="W7J783"/>
<proteinExistence type="predicted"/>